<name>A0A1H7MEU3_9SPHI</name>
<organism evidence="2 3">
    <name type="scientific">Parapedobacter koreensis</name>
    <dbReference type="NCBI Taxonomy" id="332977"/>
    <lineage>
        <taxon>Bacteria</taxon>
        <taxon>Pseudomonadati</taxon>
        <taxon>Bacteroidota</taxon>
        <taxon>Sphingobacteriia</taxon>
        <taxon>Sphingobacteriales</taxon>
        <taxon>Sphingobacteriaceae</taxon>
        <taxon>Parapedobacter</taxon>
    </lineage>
</organism>
<gene>
    <name evidence="2" type="ORF">SAMN05421740_103483</name>
</gene>
<dbReference type="OrthoDB" id="712150at2"/>
<accession>A0A1H7MEU3</accession>
<dbReference type="InterPro" id="IPR009061">
    <property type="entry name" value="DNA-bd_dom_put_sf"/>
</dbReference>
<dbReference type="AlphaFoldDB" id="A0A1H7MEU3"/>
<keyword evidence="3" id="KW-1185">Reference proteome</keyword>
<dbReference type="EMBL" id="FNZR01000003">
    <property type="protein sequence ID" value="SEL09589.1"/>
    <property type="molecule type" value="Genomic_DNA"/>
</dbReference>
<dbReference type="Proteomes" id="UP000198916">
    <property type="component" value="Unassembled WGS sequence"/>
</dbReference>
<evidence type="ECO:0000313" key="2">
    <source>
        <dbReference type="EMBL" id="SEL09589.1"/>
    </source>
</evidence>
<dbReference type="SUPFAM" id="SSF46955">
    <property type="entry name" value="Putative DNA-binding domain"/>
    <property type="match status" value="1"/>
</dbReference>
<dbReference type="InterPro" id="IPR041657">
    <property type="entry name" value="HTH_17"/>
</dbReference>
<evidence type="ECO:0000313" key="3">
    <source>
        <dbReference type="Proteomes" id="UP000198916"/>
    </source>
</evidence>
<feature type="domain" description="Helix-turn-helix" evidence="1">
    <location>
        <begin position="85"/>
        <end position="126"/>
    </location>
</feature>
<proteinExistence type="predicted"/>
<dbReference type="Gene3D" id="1.10.1660.10">
    <property type="match status" value="1"/>
</dbReference>
<protein>
    <recommendedName>
        <fullName evidence="1">Helix-turn-helix domain-containing protein</fullName>
    </recommendedName>
</protein>
<dbReference type="Pfam" id="PF12728">
    <property type="entry name" value="HTH_17"/>
    <property type="match status" value="1"/>
</dbReference>
<dbReference type="STRING" id="332977.SAMN05421740_103483"/>
<sequence length="134" mass="15702">MAYGGWRVAIYWSDWLNLEIASLTALLGFCHADGASTQSAMILQFLSRIIELFSEAVELLREIAGFLRQNHQSEPVTPELLRDAKYAAERIGVVDRTLRRLTRKGMLPIHSYVNRRRRFRENDIERCRRFYRGE</sequence>
<evidence type="ECO:0000259" key="1">
    <source>
        <dbReference type="Pfam" id="PF12728"/>
    </source>
</evidence>
<reference evidence="3" key="1">
    <citation type="submission" date="2016-10" db="EMBL/GenBank/DDBJ databases">
        <authorList>
            <person name="Varghese N."/>
            <person name="Submissions S."/>
        </authorList>
    </citation>
    <scope>NUCLEOTIDE SEQUENCE [LARGE SCALE GENOMIC DNA]</scope>
    <source>
        <strain evidence="3">Jip14</strain>
    </source>
</reference>